<accession>A0A3E1P9D7</accession>
<keyword evidence="2" id="KW-1185">Reference proteome</keyword>
<dbReference type="Proteomes" id="UP000261174">
    <property type="component" value="Unassembled WGS sequence"/>
</dbReference>
<evidence type="ECO:0000313" key="2">
    <source>
        <dbReference type="Proteomes" id="UP000261174"/>
    </source>
</evidence>
<dbReference type="AlphaFoldDB" id="A0A3E1P9D7"/>
<proteinExistence type="predicted"/>
<gene>
    <name evidence="1" type="ORF">DXN04_04650</name>
</gene>
<reference evidence="1 2" key="1">
    <citation type="submission" date="2018-08" db="EMBL/GenBank/DDBJ databases">
        <title>Chitinophaga sp. K20C18050901, a novel bacterium isolated from forest soil.</title>
        <authorList>
            <person name="Wang C."/>
        </authorList>
    </citation>
    <scope>NUCLEOTIDE SEQUENCE [LARGE SCALE GENOMIC DNA]</scope>
    <source>
        <strain evidence="1 2">K20C18050901</strain>
    </source>
</reference>
<comment type="caution">
    <text evidence="1">The sequence shown here is derived from an EMBL/GenBank/DDBJ whole genome shotgun (WGS) entry which is preliminary data.</text>
</comment>
<name>A0A3E1P9D7_9BACT</name>
<sequence length="152" mass="17277">MSDTVFFHRDSYCKIELVPEQSAYNVGKDIAALKLPTKEVESLLAKHALVFFPVVNTGTSDHTTIKEDTVAYGFEMFGLFVESKQSVVTKLWLGFSVIFPSTNSCNNLLKVLQLIGREYQLILIDRDNDLSVRLQESNELEEYLVETFGFKL</sequence>
<dbReference type="OrthoDB" id="676954at2"/>
<dbReference type="EMBL" id="QTJV01000001">
    <property type="protein sequence ID" value="RFM36793.1"/>
    <property type="molecule type" value="Genomic_DNA"/>
</dbReference>
<dbReference type="RefSeq" id="WP_116852113.1">
    <property type="nucleotide sequence ID" value="NZ_QTJV01000001.1"/>
</dbReference>
<evidence type="ECO:0000313" key="1">
    <source>
        <dbReference type="EMBL" id="RFM36793.1"/>
    </source>
</evidence>
<organism evidence="1 2">
    <name type="scientific">Chitinophaga silvisoli</name>
    <dbReference type="NCBI Taxonomy" id="2291814"/>
    <lineage>
        <taxon>Bacteria</taxon>
        <taxon>Pseudomonadati</taxon>
        <taxon>Bacteroidota</taxon>
        <taxon>Chitinophagia</taxon>
        <taxon>Chitinophagales</taxon>
        <taxon>Chitinophagaceae</taxon>
        <taxon>Chitinophaga</taxon>
    </lineage>
</organism>
<protein>
    <submittedName>
        <fullName evidence="1">Uncharacterized protein</fullName>
    </submittedName>
</protein>